<dbReference type="KEGG" id="hsai:HPS36_01975"/>
<dbReference type="Gene3D" id="1.10.10.10">
    <property type="entry name" value="Winged helix-like DNA-binding domain superfamily/Winged helix DNA-binding domain"/>
    <property type="match status" value="1"/>
</dbReference>
<protein>
    <submittedName>
        <fullName evidence="1">ArsR family transcriptional regulator</fullName>
    </submittedName>
</protein>
<sequence length="92" mass="10202">MLLRPLDFALLDELTEGRNLGANLHMLVDASSPYTLERLSQLADYGLVRRVGPNENAGLYEITPLGEAALAHREEYGEVDDFEALIEDAVDE</sequence>
<proteinExistence type="predicted"/>
<keyword evidence="2" id="KW-1185">Reference proteome</keyword>
<evidence type="ECO:0000313" key="1">
    <source>
        <dbReference type="EMBL" id="QKG94109.1"/>
    </source>
</evidence>
<dbReference type="EMBL" id="CP053941">
    <property type="protein sequence ID" value="QKG94109.1"/>
    <property type="molecule type" value="Genomic_DNA"/>
</dbReference>
<organism evidence="1 2">
    <name type="scientific">Halorubrum salinarum</name>
    <dbReference type="NCBI Taxonomy" id="2739057"/>
    <lineage>
        <taxon>Archaea</taxon>
        <taxon>Methanobacteriati</taxon>
        <taxon>Methanobacteriota</taxon>
        <taxon>Stenosarchaea group</taxon>
        <taxon>Halobacteria</taxon>
        <taxon>Halobacteriales</taxon>
        <taxon>Haloferacaceae</taxon>
        <taxon>Halorubrum</taxon>
    </lineage>
</organism>
<reference evidence="1 2" key="1">
    <citation type="submission" date="2020-05" db="EMBL/GenBank/DDBJ databases">
        <title>Halorubrum RHB-C sp.nov., an extremely halophilic archaeon isolated from solar salt farm.</title>
        <authorList>
            <person name="Ho H."/>
            <person name="Danganan R.E."/>
            <person name="Dedeles G.R."/>
            <person name="Kim S.-G."/>
        </authorList>
    </citation>
    <scope>NUCLEOTIDE SEQUENCE [LARGE SCALE GENOMIC DNA]</scope>
    <source>
        <strain evidence="1 2">RHB-C</strain>
    </source>
</reference>
<dbReference type="SUPFAM" id="SSF46785">
    <property type="entry name" value="Winged helix' DNA-binding domain"/>
    <property type="match status" value="1"/>
</dbReference>
<dbReference type="InterPro" id="IPR036390">
    <property type="entry name" value="WH_DNA-bd_sf"/>
</dbReference>
<dbReference type="InterPro" id="IPR036388">
    <property type="entry name" value="WH-like_DNA-bd_sf"/>
</dbReference>
<dbReference type="Proteomes" id="UP000505020">
    <property type="component" value="Chromosome"/>
</dbReference>
<evidence type="ECO:0000313" key="2">
    <source>
        <dbReference type="Proteomes" id="UP000505020"/>
    </source>
</evidence>
<name>A0A7D3XW38_9EURY</name>
<gene>
    <name evidence="1" type="ORF">HPS36_01975</name>
</gene>
<accession>A0A7D3XW38</accession>
<dbReference type="AlphaFoldDB" id="A0A7D3XW38"/>